<evidence type="ECO:0000313" key="1">
    <source>
        <dbReference type="EMBL" id="WPU96232.1"/>
    </source>
</evidence>
<gene>
    <name evidence="1" type="ORF">SNE25_11955</name>
</gene>
<evidence type="ECO:0000313" key="2">
    <source>
        <dbReference type="Proteomes" id="UP001324380"/>
    </source>
</evidence>
<organism evidence="1 2">
    <name type="scientific">Mucilaginibacter sabulilitoris</name>
    <dbReference type="NCBI Taxonomy" id="1173583"/>
    <lineage>
        <taxon>Bacteria</taxon>
        <taxon>Pseudomonadati</taxon>
        <taxon>Bacteroidota</taxon>
        <taxon>Sphingobacteriia</taxon>
        <taxon>Sphingobacteriales</taxon>
        <taxon>Sphingobacteriaceae</taxon>
        <taxon>Mucilaginibacter</taxon>
    </lineage>
</organism>
<dbReference type="Proteomes" id="UP001324380">
    <property type="component" value="Chromosome"/>
</dbReference>
<protein>
    <submittedName>
        <fullName evidence="1">Uncharacterized protein</fullName>
    </submittedName>
</protein>
<proteinExistence type="predicted"/>
<dbReference type="RefSeq" id="WP_321565333.1">
    <property type="nucleotide sequence ID" value="NZ_CP139558.1"/>
</dbReference>
<accession>A0ABZ0TUT0</accession>
<keyword evidence="2" id="KW-1185">Reference proteome</keyword>
<dbReference type="EMBL" id="CP139558">
    <property type="protein sequence ID" value="WPU96232.1"/>
    <property type="molecule type" value="Genomic_DNA"/>
</dbReference>
<reference evidence="1 2" key="1">
    <citation type="submission" date="2023-11" db="EMBL/GenBank/DDBJ databases">
        <title>Analysis of the Genomes of Mucilaginibacter gossypii cycad 4 and M. sabulilitoris SNA2: microbes with the potential for plant growth promotion.</title>
        <authorList>
            <person name="Hirsch A.M."/>
            <person name="Humm E."/>
            <person name="Rubbi M."/>
            <person name="Del Vecchio G."/>
            <person name="Ha S.M."/>
            <person name="Pellegrini M."/>
            <person name="Gunsalus R.P."/>
        </authorList>
    </citation>
    <scope>NUCLEOTIDE SEQUENCE [LARGE SCALE GENOMIC DNA]</scope>
    <source>
        <strain evidence="1 2">SNA2</strain>
    </source>
</reference>
<sequence length="286" mass="31706">MSDIPIIRLAAANLKKNADKFRADFISKYLNVNKPYLIKTLIETTDLLPIGLPAQRLLLGRKQFNINKGKMTNDVGREVELQYKPSINQSSFDISIRFPKPFLAKISSSQDFLTFSLSTPLDVAFVTLPQTPGAELIPQFCKLLKFSITVNEVIYEFSSENQASPMFYIIADMTISKPSATNFADMLQTIGASNNSFLSKLYKTNPTIFSPSLKYKALSGGICDCGTKTYNGITTHCRGKTVTVDCLGGQHTYTFECSCNGRTRDIQVQAGNSNEANQLVELDFPC</sequence>
<name>A0ABZ0TUT0_9SPHI</name>